<protein>
    <submittedName>
        <fullName evidence="1">Uncharacterized protein</fullName>
    </submittedName>
</protein>
<name>I8AJU3_9BACL</name>
<sequence length="969" mass="114194">MKNRHGRFSFSHVSWNGEDIVITLPKKVEFIQEYVSLFVMERKKAMPVEVEYVFISSEEKGDQLRISFEQFAHLPQGRWDFYIKKGLFDGAQMRRLGLYETAVSPQKMRYLKPFYYVEEAVAGVPYVTEKNGLSLHIDSVLQLEREGYDILSLPTGLCQVDVQDETMAITLPYPLQGSEDEVKIVCKNERDISFLPYERSANRQVLTVDLQGKEMATVFLEITKGQLIERYPLSLDAEIESIEVPFTVKGQLPSRHLFVTANSIVFDLNTADLAHCEEFDFFLSKRKSDDEVPLAFTKLTYQGQTRIMLDVEPLKEHIQQSGRWDVFIRMYHGAICEVRRIGNHKALSGLPDQDEEPPYIPLSDTLGLSPYFTVKNELTFYMCTNEQYVNSLYPAKATLQKLTMSQQGEITLSANVKMDEAYIIEGLVLRHRQNKEQTVMIPCKVEVVEDDNERRLSAVFHVKRLPLEQFYWDFYVSVLLHNGTKRFIRLRNGSLVTYRKLKNAVFNHNLHTTDEHVIYPYITVNNCVSLTYRRVGEHETLRDKMREYIAYMLSILCLWYFRWQPVWLVHEKYSETAQDNSFYFFKYMYEKHPKQKVYYVIKKGSADERHLTPYKRRVVYFMSIKHLFLLLGSKLIVSSETKGHGYAWRVSQGPIRNTLNKKRFVFLQHGVLGLKKVENTFKVGTANGANLFVVSSDFEKDIVVNYFGYEEENVIVTGLSRWDVLEDQSQQTKQKEIFLMPTWRNWLEEVDDEQFVQSSYFHEYNKLISSPKLTSLLEQYDVKLNFYVHPKFMPYVQSFTSTNERISVIQFGEVNVNELLMRSSLLITDYSSVAWETYYQKKPVLFFHFDVDQYEENQGAYMNLKDELFGEVAYESDDLVSRLEQYIVQDFAENPIFAQKREHYFNYVDHHNSARIYQEIKQQERKLYASASLWQSLKRNYFVKHVWEKYKNNRLVYRMGRGIYEKLHS</sequence>
<organism evidence="1 2">
    <name type="scientific">Fictibacillus macauensis ZFHKF-1</name>
    <dbReference type="NCBI Taxonomy" id="1196324"/>
    <lineage>
        <taxon>Bacteria</taxon>
        <taxon>Bacillati</taxon>
        <taxon>Bacillota</taxon>
        <taxon>Bacilli</taxon>
        <taxon>Bacillales</taxon>
        <taxon>Fictibacillaceae</taxon>
        <taxon>Fictibacillus</taxon>
    </lineage>
</organism>
<dbReference type="InterPro" id="IPR051612">
    <property type="entry name" value="Teichoic_Acid_Biosynth"/>
</dbReference>
<dbReference type="eggNOG" id="COG1887">
    <property type="taxonomic scope" value="Bacteria"/>
</dbReference>
<dbReference type="SUPFAM" id="SSF53756">
    <property type="entry name" value="UDP-Glycosyltransferase/glycogen phosphorylase"/>
    <property type="match status" value="1"/>
</dbReference>
<dbReference type="OrthoDB" id="396512at2"/>
<dbReference type="Proteomes" id="UP000004080">
    <property type="component" value="Unassembled WGS sequence"/>
</dbReference>
<dbReference type="Gene3D" id="3.40.50.11820">
    <property type="match status" value="1"/>
</dbReference>
<dbReference type="InterPro" id="IPR007554">
    <property type="entry name" value="Glycerophosphate_synth"/>
</dbReference>
<dbReference type="Pfam" id="PF04464">
    <property type="entry name" value="Glyphos_transf"/>
    <property type="match status" value="1"/>
</dbReference>
<accession>I8AJU3</accession>
<proteinExistence type="predicted"/>
<keyword evidence="2" id="KW-1185">Reference proteome</keyword>
<dbReference type="PANTHER" id="PTHR37316">
    <property type="entry name" value="TEICHOIC ACID GLYCEROL-PHOSPHATE PRIMASE"/>
    <property type="match status" value="1"/>
</dbReference>
<dbReference type="InterPro" id="IPR043149">
    <property type="entry name" value="TagF_N"/>
</dbReference>
<dbReference type="RefSeq" id="WP_007201511.1">
    <property type="nucleotide sequence ID" value="NZ_AKKV01000023.1"/>
</dbReference>
<dbReference type="PATRIC" id="fig|1196324.3.peg.1448"/>
<evidence type="ECO:0000313" key="2">
    <source>
        <dbReference type="Proteomes" id="UP000004080"/>
    </source>
</evidence>
<evidence type="ECO:0000313" key="1">
    <source>
        <dbReference type="EMBL" id="EIT86062.1"/>
    </source>
</evidence>
<dbReference type="PANTHER" id="PTHR37316:SF3">
    <property type="entry name" value="TEICHOIC ACID GLYCEROL-PHOSPHATE TRANSFERASE"/>
    <property type="match status" value="1"/>
</dbReference>
<comment type="caution">
    <text evidence="1">The sequence shown here is derived from an EMBL/GenBank/DDBJ whole genome shotgun (WGS) entry which is preliminary data.</text>
</comment>
<dbReference type="STRING" id="1196324.A374_07071"/>
<reference evidence="1 2" key="1">
    <citation type="journal article" date="2012" name="J. Bacteriol.">
        <title>Genome of Bacillus macauensis ZFHKF-1, a Long-Chain-Forming Bacterium.</title>
        <authorList>
            <person name="Cai L."/>
            <person name="Zhang T."/>
        </authorList>
    </citation>
    <scope>NUCLEOTIDE SEQUENCE [LARGE SCALE GENOMIC DNA]</scope>
    <source>
        <strain evidence="1 2">ZFHKF-1</strain>
    </source>
</reference>
<dbReference type="GO" id="GO:0016020">
    <property type="term" value="C:membrane"/>
    <property type="evidence" value="ECO:0007669"/>
    <property type="project" value="InterPro"/>
</dbReference>
<dbReference type="AlphaFoldDB" id="I8AJU3"/>
<dbReference type="EMBL" id="AKKV01000023">
    <property type="protein sequence ID" value="EIT86062.1"/>
    <property type="molecule type" value="Genomic_DNA"/>
</dbReference>
<dbReference type="GO" id="GO:0047355">
    <property type="term" value="F:CDP-glycerol glycerophosphotransferase activity"/>
    <property type="evidence" value="ECO:0007669"/>
    <property type="project" value="InterPro"/>
</dbReference>
<gene>
    <name evidence="1" type="ORF">A374_07071</name>
</gene>